<evidence type="ECO:0000313" key="2">
    <source>
        <dbReference type="EMBL" id="QNN50025.1"/>
    </source>
</evidence>
<feature type="compositionally biased region" description="Basic and acidic residues" evidence="1">
    <location>
        <begin position="75"/>
        <end position="93"/>
    </location>
</feature>
<name>A0A7G9R350_9MICO</name>
<feature type="compositionally biased region" description="Basic and acidic residues" evidence="1">
    <location>
        <begin position="19"/>
        <end position="36"/>
    </location>
</feature>
<accession>A0A7G9R350</accession>
<reference evidence="2 3" key="1">
    <citation type="submission" date="2020-08" db="EMBL/GenBank/DDBJ databases">
        <title>Genome sequence of Phycicoccus endophyticus JCM 31784T.</title>
        <authorList>
            <person name="Hyun D.-W."/>
            <person name="Bae J.-W."/>
        </authorList>
    </citation>
    <scope>NUCLEOTIDE SEQUENCE [LARGE SCALE GENOMIC DNA]</scope>
    <source>
        <strain evidence="2 3">JCM 31784</strain>
    </source>
</reference>
<organism evidence="2 3">
    <name type="scientific">Phycicoccus endophyticus</name>
    <dbReference type="NCBI Taxonomy" id="1690220"/>
    <lineage>
        <taxon>Bacteria</taxon>
        <taxon>Bacillati</taxon>
        <taxon>Actinomycetota</taxon>
        <taxon>Actinomycetes</taxon>
        <taxon>Micrococcales</taxon>
        <taxon>Intrasporangiaceae</taxon>
        <taxon>Phycicoccus</taxon>
    </lineage>
</organism>
<feature type="compositionally biased region" description="Low complexity" evidence="1">
    <location>
        <begin position="8"/>
        <end position="18"/>
    </location>
</feature>
<sequence>MTPEPSNQDQARADQAQRAADEHEARRPAEQWRAEAEDIAQTQRGALARAEAMGEPVEPIPVPDPEGDPGAVEQRTLDQARRAAAGKRDAEHG</sequence>
<dbReference type="EMBL" id="CP060712">
    <property type="protein sequence ID" value="QNN50025.1"/>
    <property type="molecule type" value="Genomic_DNA"/>
</dbReference>
<protein>
    <submittedName>
        <fullName evidence="2">Uncharacterized protein</fullName>
    </submittedName>
</protein>
<dbReference type="AlphaFoldDB" id="A0A7G9R350"/>
<proteinExistence type="predicted"/>
<dbReference type="Proteomes" id="UP000515976">
    <property type="component" value="Chromosome"/>
</dbReference>
<keyword evidence="3" id="KW-1185">Reference proteome</keyword>
<evidence type="ECO:0000313" key="3">
    <source>
        <dbReference type="Proteomes" id="UP000515976"/>
    </source>
</evidence>
<dbReference type="RefSeq" id="WP_166103478.1">
    <property type="nucleotide sequence ID" value="NZ_BMMY01000002.1"/>
</dbReference>
<evidence type="ECO:0000256" key="1">
    <source>
        <dbReference type="SAM" id="MobiDB-lite"/>
    </source>
</evidence>
<feature type="region of interest" description="Disordered" evidence="1">
    <location>
        <begin position="1"/>
        <end position="93"/>
    </location>
</feature>
<gene>
    <name evidence="2" type="ORF">H9L10_02805</name>
</gene>
<dbReference type="KEGG" id="pei:H9L10_02805"/>